<dbReference type="PANTHER" id="PTHR24248:SF66">
    <property type="entry name" value="OCTOPAMINE RECEPTOR BETA-3R"/>
    <property type="match status" value="1"/>
</dbReference>
<dbReference type="GO" id="GO:0043410">
    <property type="term" value="P:positive regulation of MAPK cascade"/>
    <property type="evidence" value="ECO:0007669"/>
    <property type="project" value="TreeGrafter"/>
</dbReference>
<feature type="transmembrane region" description="Helical" evidence="10">
    <location>
        <begin position="331"/>
        <end position="353"/>
    </location>
</feature>
<evidence type="ECO:0000256" key="5">
    <source>
        <dbReference type="ARBA" id="ARBA00023040"/>
    </source>
</evidence>
<evidence type="ECO:0000256" key="4">
    <source>
        <dbReference type="ARBA" id="ARBA00022989"/>
    </source>
</evidence>
<keyword evidence="12" id="KW-1185">Reference proteome</keyword>
<dbReference type="SUPFAM" id="SSF81321">
    <property type="entry name" value="Family A G protein-coupled receptor-like"/>
    <property type="match status" value="1"/>
</dbReference>
<organism evidence="12 13">
    <name type="scientific">Petromyzon marinus</name>
    <name type="common">Sea lamprey</name>
    <dbReference type="NCBI Taxonomy" id="7757"/>
    <lineage>
        <taxon>Eukaryota</taxon>
        <taxon>Metazoa</taxon>
        <taxon>Chordata</taxon>
        <taxon>Craniata</taxon>
        <taxon>Vertebrata</taxon>
        <taxon>Cyclostomata</taxon>
        <taxon>Hyperoartia</taxon>
        <taxon>Petromyzontiformes</taxon>
        <taxon>Petromyzontidae</taxon>
        <taxon>Petromyzon</taxon>
    </lineage>
</organism>
<keyword evidence="8 9" id="KW-0807">Transducer</keyword>
<keyword evidence="6 10" id="KW-0472">Membrane</keyword>
<comment type="subcellular location">
    <subcellularLocation>
        <location evidence="1">Cell membrane</location>
        <topology evidence="1">Multi-pass membrane protein</topology>
    </subcellularLocation>
</comment>
<evidence type="ECO:0000256" key="9">
    <source>
        <dbReference type="RuleBase" id="RU000688"/>
    </source>
</evidence>
<dbReference type="GeneID" id="116944332"/>
<keyword evidence="5 9" id="KW-0297">G-protein coupled receptor</keyword>
<evidence type="ECO:0000256" key="1">
    <source>
        <dbReference type="ARBA" id="ARBA00004651"/>
    </source>
</evidence>
<dbReference type="SMART" id="SM01381">
    <property type="entry name" value="7TM_GPCR_Srsx"/>
    <property type="match status" value="1"/>
</dbReference>
<reference evidence="13" key="1">
    <citation type="submission" date="2025-08" db="UniProtKB">
        <authorList>
            <consortium name="RefSeq"/>
        </authorList>
    </citation>
    <scope>IDENTIFICATION</scope>
    <source>
        <tissue evidence="13">Sperm</tissue>
    </source>
</reference>
<dbReference type="GO" id="GO:0071880">
    <property type="term" value="P:adenylate cyclase-activating adrenergic receptor signaling pathway"/>
    <property type="evidence" value="ECO:0007669"/>
    <property type="project" value="TreeGrafter"/>
</dbReference>
<evidence type="ECO:0000256" key="3">
    <source>
        <dbReference type="ARBA" id="ARBA00022692"/>
    </source>
</evidence>
<feature type="domain" description="G-protein coupled receptors family 1 profile" evidence="11">
    <location>
        <begin position="53"/>
        <end position="350"/>
    </location>
</feature>
<dbReference type="GO" id="GO:0004930">
    <property type="term" value="F:G protein-coupled receptor activity"/>
    <property type="evidence" value="ECO:0007669"/>
    <property type="project" value="UniProtKB-KW"/>
</dbReference>
<keyword evidence="7 9" id="KW-0675">Receptor</keyword>
<evidence type="ECO:0000256" key="8">
    <source>
        <dbReference type="ARBA" id="ARBA00023224"/>
    </source>
</evidence>
<evidence type="ECO:0000259" key="11">
    <source>
        <dbReference type="PROSITE" id="PS50262"/>
    </source>
</evidence>
<evidence type="ECO:0000313" key="13">
    <source>
        <dbReference type="RefSeq" id="XP_032813785.1"/>
    </source>
</evidence>
<gene>
    <name evidence="13" type="primary">LOC116944332</name>
</gene>
<dbReference type="PRINTS" id="PR00237">
    <property type="entry name" value="GPCRRHODOPSN"/>
</dbReference>
<keyword evidence="2" id="KW-1003">Cell membrane</keyword>
<keyword evidence="4 10" id="KW-1133">Transmembrane helix</keyword>
<feature type="transmembrane region" description="Helical" evidence="10">
    <location>
        <begin position="167"/>
        <end position="192"/>
    </location>
</feature>
<evidence type="ECO:0000256" key="6">
    <source>
        <dbReference type="ARBA" id="ARBA00023136"/>
    </source>
</evidence>
<dbReference type="RefSeq" id="XP_032813785.1">
    <property type="nucleotide sequence ID" value="XM_032957894.1"/>
</dbReference>
<keyword evidence="3 9" id="KW-0812">Transmembrane</keyword>
<accession>A0AAJ7WXM9</accession>
<name>A0AAJ7WXM9_PETMA</name>
<dbReference type="Proteomes" id="UP001318040">
    <property type="component" value="Chromosome 21"/>
</dbReference>
<sequence>MNGSRPDRPWLPPAAICEVGDFFLNCSVASSPAQVRAVIQGLLTLLITATVAGNLLIIIAVATSRQLRTQTNAFIASMAVADLLVGLTVMPYSMMRSVHQCWSTWNATSPNDVLARYYGRTFCKAHTCLEYVFTTASILHLGAIAFDRHTAICDPLRYRQRITPRRVAHLLAASWLLPFLYVPPVSLGWNVVGVEAAARRLSCPDSCVVLKNVGFALVDTCCAFFAPTALMLVAYAKIYRVARRQARQIAASSTGTASVVTASVKQQQQQQNHLQEQGNEQQATFRRTMKREHSATKTLAIILGAFIVCWCPYFVASAVDPFVGFSTEPALLSATLWLCYANSALNPVLYAAFNRRFRAAFSRIFCRGKGNAAVVVMVAAAWRDRRRPRPPPPAAPEEESDS</sequence>
<evidence type="ECO:0000256" key="10">
    <source>
        <dbReference type="SAM" id="Phobius"/>
    </source>
</evidence>
<dbReference type="PANTHER" id="PTHR24248">
    <property type="entry name" value="ADRENERGIC RECEPTOR-RELATED G-PROTEIN COUPLED RECEPTOR"/>
    <property type="match status" value="1"/>
</dbReference>
<evidence type="ECO:0000256" key="2">
    <source>
        <dbReference type="ARBA" id="ARBA00022475"/>
    </source>
</evidence>
<protein>
    <submittedName>
        <fullName evidence="13">5-hydroxytryptamine receptor 1A-like</fullName>
    </submittedName>
</protein>
<dbReference type="Gene3D" id="1.20.1070.10">
    <property type="entry name" value="Rhodopsin 7-helix transmembrane proteins"/>
    <property type="match status" value="1"/>
</dbReference>
<dbReference type="Pfam" id="PF00001">
    <property type="entry name" value="7tm_1"/>
    <property type="match status" value="1"/>
</dbReference>
<dbReference type="PROSITE" id="PS00237">
    <property type="entry name" value="G_PROTEIN_RECEP_F1_1"/>
    <property type="match status" value="1"/>
</dbReference>
<comment type="similarity">
    <text evidence="9">Belongs to the G-protein coupled receptor 1 family.</text>
</comment>
<feature type="transmembrane region" description="Helical" evidence="10">
    <location>
        <begin position="299"/>
        <end position="319"/>
    </location>
</feature>
<feature type="transmembrane region" description="Helical" evidence="10">
    <location>
        <begin position="212"/>
        <end position="235"/>
    </location>
</feature>
<dbReference type="KEGG" id="pmrn:116944332"/>
<feature type="transmembrane region" description="Helical" evidence="10">
    <location>
        <begin position="74"/>
        <end position="92"/>
    </location>
</feature>
<proteinExistence type="inferred from homology"/>
<dbReference type="InterPro" id="IPR017452">
    <property type="entry name" value="GPCR_Rhodpsn_7TM"/>
</dbReference>
<feature type="transmembrane region" description="Helical" evidence="10">
    <location>
        <begin position="42"/>
        <end position="62"/>
    </location>
</feature>
<evidence type="ECO:0000256" key="7">
    <source>
        <dbReference type="ARBA" id="ARBA00023170"/>
    </source>
</evidence>
<dbReference type="GO" id="GO:0005886">
    <property type="term" value="C:plasma membrane"/>
    <property type="evidence" value="ECO:0007669"/>
    <property type="project" value="UniProtKB-SubCell"/>
</dbReference>
<dbReference type="AlphaFoldDB" id="A0AAJ7WXM9"/>
<dbReference type="InterPro" id="IPR000276">
    <property type="entry name" value="GPCR_Rhodpsn"/>
</dbReference>
<evidence type="ECO:0000313" key="12">
    <source>
        <dbReference type="Proteomes" id="UP001318040"/>
    </source>
</evidence>
<dbReference type="PROSITE" id="PS50262">
    <property type="entry name" value="G_PROTEIN_RECEP_F1_2"/>
    <property type="match status" value="1"/>
</dbReference>